<dbReference type="InterPro" id="IPR016153">
    <property type="entry name" value="Heat_shock_Hsp33_N"/>
</dbReference>
<dbReference type="GO" id="GO:0005737">
    <property type="term" value="C:cytoplasm"/>
    <property type="evidence" value="ECO:0007669"/>
    <property type="project" value="UniProtKB-SubCell"/>
</dbReference>
<dbReference type="NCBIfam" id="NF001033">
    <property type="entry name" value="PRK00114.1"/>
    <property type="match status" value="1"/>
</dbReference>
<dbReference type="RefSeq" id="WP_092751249.1">
    <property type="nucleotide sequence ID" value="NZ_FOCG01000001.1"/>
</dbReference>
<keyword evidence="8" id="KW-1185">Reference proteome</keyword>
<comment type="similarity">
    <text evidence="6">Belongs to the HSP33 family.</text>
</comment>
<dbReference type="PIRSF" id="PIRSF005261">
    <property type="entry name" value="Heat_shock_Hsp33"/>
    <property type="match status" value="1"/>
</dbReference>
<dbReference type="PANTHER" id="PTHR30111">
    <property type="entry name" value="33 KDA CHAPERONIN"/>
    <property type="match status" value="1"/>
</dbReference>
<dbReference type="Proteomes" id="UP000199158">
    <property type="component" value="Unassembled WGS sequence"/>
</dbReference>
<gene>
    <name evidence="6" type="primary">hslO</name>
    <name evidence="7" type="ORF">SAMN05216180_0468</name>
</gene>
<dbReference type="SUPFAM" id="SSF118352">
    <property type="entry name" value="HSP33 redox switch-like"/>
    <property type="match status" value="1"/>
</dbReference>
<evidence type="ECO:0000313" key="7">
    <source>
        <dbReference type="EMBL" id="SEM54001.1"/>
    </source>
</evidence>
<accession>A0A1H7Z718</accession>
<evidence type="ECO:0000256" key="3">
    <source>
        <dbReference type="ARBA" id="ARBA00023157"/>
    </source>
</evidence>
<reference evidence="7 8" key="1">
    <citation type="submission" date="2016-10" db="EMBL/GenBank/DDBJ databases">
        <authorList>
            <person name="de Groot N.N."/>
        </authorList>
    </citation>
    <scope>NUCLEOTIDE SEQUENCE [LARGE SCALE GENOMIC DNA]</scope>
    <source>
        <strain evidence="7 8">CGMCC 1.5070</strain>
    </source>
</reference>
<dbReference type="Gene3D" id="3.55.30.10">
    <property type="entry name" value="Hsp33 domain"/>
    <property type="match status" value="1"/>
</dbReference>
<dbReference type="HAMAP" id="MF_00117">
    <property type="entry name" value="HslO"/>
    <property type="match status" value="1"/>
</dbReference>
<proteinExistence type="inferred from homology"/>
<name>A0A1H7Z718_9FIRM</name>
<dbReference type="InterPro" id="IPR016154">
    <property type="entry name" value="Heat_shock_Hsp33_C"/>
</dbReference>
<keyword evidence="4 6" id="KW-0143">Chaperone</keyword>
<keyword evidence="2 6" id="KW-0862">Zinc</keyword>
<feature type="disulfide bond" description="Redox-active" evidence="6">
    <location>
        <begin position="237"/>
        <end position="239"/>
    </location>
</feature>
<protein>
    <recommendedName>
        <fullName evidence="6">33 kDa chaperonin</fullName>
    </recommendedName>
    <alternativeName>
        <fullName evidence="6">Heat shock protein 33 homolog</fullName>
        <shortName evidence="6">HSP33</shortName>
    </alternativeName>
</protein>
<keyword evidence="5 6" id="KW-0676">Redox-active center</keyword>
<evidence type="ECO:0000256" key="6">
    <source>
        <dbReference type="HAMAP-Rule" id="MF_00117"/>
    </source>
</evidence>
<dbReference type="AlphaFoldDB" id="A0A1H7Z718"/>
<organism evidence="7 8">
    <name type="scientific">Hydrogenoanaerobacterium saccharovorans</name>
    <dbReference type="NCBI Taxonomy" id="474960"/>
    <lineage>
        <taxon>Bacteria</taxon>
        <taxon>Bacillati</taxon>
        <taxon>Bacillota</taxon>
        <taxon>Clostridia</taxon>
        <taxon>Eubacteriales</taxon>
        <taxon>Oscillospiraceae</taxon>
        <taxon>Hydrogenoanaerobacterium</taxon>
    </lineage>
</organism>
<dbReference type="GO" id="GO:0051082">
    <property type="term" value="F:unfolded protein binding"/>
    <property type="evidence" value="ECO:0007669"/>
    <property type="project" value="UniProtKB-UniRule"/>
</dbReference>
<sequence>MSKIVRAISANGGIVCTAIDSTDIVAKAEQIHKTSAVVTAAIGRLATAASMMGSALKGEQDSITIRLAGDGPAGSVIAVSDSHGNPRVYVQNPIVELPLNQYGKLDVKGAVGTQGSLQVIKDIGLKEPYVGQIPIVSGEIAEDITSYFAVSEQIPTVCALGVLVNPNLTVKAAGGYLVQLLPGATDEEIDLIEKNVNQMPAISKMIADGATPEQVCFKVLEGFDPNLLDEAAVEYRCNCSKERIERALISLGKQELNDMADEQPITEVACHFCNKKYRFTSEDIRLLAANS</sequence>
<comment type="function">
    <text evidence="6">Redox regulated molecular chaperone. Protects both thermally unfolding and oxidatively damaged proteins from irreversible aggregation. Plays an important role in the bacterial defense system toward oxidative stress.</text>
</comment>
<evidence type="ECO:0000256" key="2">
    <source>
        <dbReference type="ARBA" id="ARBA00022833"/>
    </source>
</evidence>
<keyword evidence="3 6" id="KW-1015">Disulfide bond</keyword>
<dbReference type="STRING" id="474960.SAMN05216180_0468"/>
<feature type="disulfide bond" description="Redox-active" evidence="6">
    <location>
        <begin position="270"/>
        <end position="273"/>
    </location>
</feature>
<evidence type="ECO:0000256" key="1">
    <source>
        <dbReference type="ARBA" id="ARBA00022490"/>
    </source>
</evidence>
<comment type="PTM">
    <text evidence="6">Under oxidizing conditions two disulfide bonds are formed involving the reactive cysteines. Under reducing conditions zinc is bound to the reactive cysteines and the protein is inactive.</text>
</comment>
<evidence type="ECO:0000256" key="5">
    <source>
        <dbReference type="ARBA" id="ARBA00023284"/>
    </source>
</evidence>
<dbReference type="GO" id="GO:0042026">
    <property type="term" value="P:protein refolding"/>
    <property type="evidence" value="ECO:0007669"/>
    <property type="project" value="TreeGrafter"/>
</dbReference>
<keyword evidence="1 6" id="KW-0963">Cytoplasm</keyword>
<dbReference type="Pfam" id="PF01430">
    <property type="entry name" value="HSP33"/>
    <property type="match status" value="1"/>
</dbReference>
<dbReference type="GO" id="GO:0044183">
    <property type="term" value="F:protein folding chaperone"/>
    <property type="evidence" value="ECO:0007669"/>
    <property type="project" value="TreeGrafter"/>
</dbReference>
<dbReference type="EMBL" id="FOCG01000001">
    <property type="protein sequence ID" value="SEM54001.1"/>
    <property type="molecule type" value="Genomic_DNA"/>
</dbReference>
<evidence type="ECO:0000313" key="8">
    <source>
        <dbReference type="Proteomes" id="UP000199158"/>
    </source>
</evidence>
<dbReference type="Gene3D" id="3.90.1280.10">
    <property type="entry name" value="HSP33 redox switch-like"/>
    <property type="match status" value="1"/>
</dbReference>
<dbReference type="OrthoDB" id="9776534at2"/>
<evidence type="ECO:0000256" key="4">
    <source>
        <dbReference type="ARBA" id="ARBA00023186"/>
    </source>
</evidence>
<comment type="subcellular location">
    <subcellularLocation>
        <location evidence="6">Cytoplasm</location>
    </subcellularLocation>
</comment>
<dbReference type="CDD" id="cd00498">
    <property type="entry name" value="Hsp33"/>
    <property type="match status" value="1"/>
</dbReference>
<dbReference type="InterPro" id="IPR000397">
    <property type="entry name" value="Heat_shock_Hsp33"/>
</dbReference>
<dbReference type="SUPFAM" id="SSF64397">
    <property type="entry name" value="Hsp33 domain"/>
    <property type="match status" value="1"/>
</dbReference>
<dbReference type="PANTHER" id="PTHR30111:SF1">
    <property type="entry name" value="33 KDA CHAPERONIN"/>
    <property type="match status" value="1"/>
</dbReference>